<dbReference type="Pfam" id="PF03747">
    <property type="entry name" value="ADP_ribosyl_GH"/>
    <property type="match status" value="1"/>
</dbReference>
<dbReference type="InterPro" id="IPR005502">
    <property type="entry name" value="Ribosyl_crysJ1"/>
</dbReference>
<reference evidence="1 2" key="1">
    <citation type="submission" date="2021-03" db="EMBL/GenBank/DDBJ databases">
        <title>Sequencing the genomes of 1000 actinobacteria strains.</title>
        <authorList>
            <person name="Klenk H.-P."/>
        </authorList>
    </citation>
    <scope>NUCLEOTIDE SEQUENCE [LARGE SCALE GENOMIC DNA]</scope>
    <source>
        <strain evidence="1 2">DSM 45510</strain>
    </source>
</reference>
<dbReference type="PANTHER" id="PTHR16222:SF12">
    <property type="entry name" value="ADP-RIBOSYLGLYCOHYDROLASE-RELATED"/>
    <property type="match status" value="1"/>
</dbReference>
<dbReference type="InterPro" id="IPR050792">
    <property type="entry name" value="ADP-ribosylglycohydrolase"/>
</dbReference>
<comment type="caution">
    <text evidence="1">The sequence shown here is derived from an EMBL/GenBank/DDBJ whole genome shotgun (WGS) entry which is preliminary data.</text>
</comment>
<dbReference type="SUPFAM" id="SSF101478">
    <property type="entry name" value="ADP-ribosylglycohydrolase"/>
    <property type="match status" value="1"/>
</dbReference>
<name>A0ABS4PR31_9PSEU</name>
<dbReference type="RefSeq" id="WP_209665240.1">
    <property type="nucleotide sequence ID" value="NZ_JAGGMS010000001.1"/>
</dbReference>
<organism evidence="1 2">
    <name type="scientific">Amycolatopsis magusensis</name>
    <dbReference type="NCBI Taxonomy" id="882444"/>
    <lineage>
        <taxon>Bacteria</taxon>
        <taxon>Bacillati</taxon>
        <taxon>Actinomycetota</taxon>
        <taxon>Actinomycetes</taxon>
        <taxon>Pseudonocardiales</taxon>
        <taxon>Pseudonocardiaceae</taxon>
        <taxon>Amycolatopsis</taxon>
    </lineage>
</organism>
<dbReference type="Gene3D" id="1.10.4080.10">
    <property type="entry name" value="ADP-ribosylation/Crystallin J1"/>
    <property type="match status" value="1"/>
</dbReference>
<gene>
    <name evidence="1" type="ORF">JOM49_003401</name>
</gene>
<dbReference type="Proteomes" id="UP000741013">
    <property type="component" value="Unassembled WGS sequence"/>
</dbReference>
<protein>
    <submittedName>
        <fullName evidence="1">ADP-ribosylglycohydrolase</fullName>
    </submittedName>
</protein>
<evidence type="ECO:0000313" key="2">
    <source>
        <dbReference type="Proteomes" id="UP000741013"/>
    </source>
</evidence>
<accession>A0ABS4PR31</accession>
<dbReference type="PANTHER" id="PTHR16222">
    <property type="entry name" value="ADP-RIBOSYLGLYCOHYDROLASE"/>
    <property type="match status" value="1"/>
</dbReference>
<proteinExistence type="predicted"/>
<dbReference type="InterPro" id="IPR036705">
    <property type="entry name" value="Ribosyl_crysJ1_sf"/>
</dbReference>
<dbReference type="EMBL" id="JAGGMS010000001">
    <property type="protein sequence ID" value="MBP2181875.1"/>
    <property type="molecule type" value="Genomic_DNA"/>
</dbReference>
<evidence type="ECO:0000313" key="1">
    <source>
        <dbReference type="EMBL" id="MBP2181875.1"/>
    </source>
</evidence>
<keyword evidence="2" id="KW-1185">Reference proteome</keyword>
<sequence>MAPLSPAYASLHGLRIGDAFGARITLPGDHPDVVGRVLPPGPWAWTDDTEMACSVLSVLDRHGHLDQDDLADHFQRHFDPDRGYGPGAERVLLRYRRGESWRDIARSVFGGGSWGNGAAMRVAPLGAWFAPELDRVVTEAAKSAEVTHAHPEGIAGAVAVAVAAALACTSPLDGGELLRAVATRVALGEVRRRIEVAAEFRGTAEEAARELGNGREVSAMDSVPLSLWLAAHHFGDFEDALWTAARVAEDVDTVCAMTGGIIAARTGYDGIPVRWRDSGEPLPRWLVPSAVYEA</sequence>